<dbReference type="InterPro" id="IPR011761">
    <property type="entry name" value="ATP-grasp"/>
</dbReference>
<dbReference type="PANTHER" id="PTHR23132:SF23">
    <property type="entry name" value="D-ALANINE--D-ALANINE LIGASE B"/>
    <property type="match status" value="1"/>
</dbReference>
<dbReference type="Gene3D" id="3.40.50.20">
    <property type="match status" value="1"/>
</dbReference>
<dbReference type="EMBL" id="DRBC01000151">
    <property type="protein sequence ID" value="HDN84627.1"/>
    <property type="molecule type" value="Genomic_DNA"/>
</dbReference>
<proteinExistence type="inferred from homology"/>
<feature type="binding site" evidence="16">
    <location>
        <position position="254"/>
    </location>
    <ligand>
        <name>Mg(2+)</name>
        <dbReference type="ChEBI" id="CHEBI:18420"/>
        <label>1</label>
    </ligand>
</feature>
<dbReference type="GO" id="GO:0005524">
    <property type="term" value="F:ATP binding"/>
    <property type="evidence" value="ECO:0007669"/>
    <property type="project" value="UniProtKB-UniRule"/>
</dbReference>
<dbReference type="NCBIfam" id="TIGR01205">
    <property type="entry name" value="D_ala_D_alaTIGR"/>
    <property type="match status" value="1"/>
</dbReference>
<evidence type="ECO:0000256" key="8">
    <source>
        <dbReference type="ARBA" id="ARBA00022840"/>
    </source>
</evidence>
<sequence>MSLRVCVLKGGSSAEREISLRSGEVIEEALQKLGYSTFSIDPEKPERMSLLLKNKVDVVFIALHGPGGEDGTVQGVLEIFDVPYTGSGVLASALAMDKKSARRIWKAEGLKQPVYQIVKRNSLSNIKLEIPPPLIVKPGRSGSTLGVNLVREERELEDALKEAFKYDGDYVILEEYIEGKELTVGIIDDPEPIALPVIEIVPEGVIYDYKTKYTEGKCKYKIPAALPQAEYKKVQEIALRAYKSLGCRDFGRVDMIWREEEVYLLEVNTIPGMTRTSLLPRAAKAKGIEFHHLVDKIVKQALRRKQN</sequence>
<dbReference type="PROSITE" id="PS00844">
    <property type="entry name" value="DALA_DALA_LIGASE_2"/>
    <property type="match status" value="1"/>
</dbReference>
<dbReference type="Proteomes" id="UP000885660">
    <property type="component" value="Unassembled WGS sequence"/>
</dbReference>
<dbReference type="HAMAP" id="MF_00047">
    <property type="entry name" value="Dala_Dala_lig"/>
    <property type="match status" value="1"/>
</dbReference>
<dbReference type="GO" id="GO:0009252">
    <property type="term" value="P:peptidoglycan biosynthetic process"/>
    <property type="evidence" value="ECO:0007669"/>
    <property type="project" value="UniProtKB-UniRule"/>
</dbReference>
<gene>
    <name evidence="14" type="primary">ddl</name>
    <name evidence="19" type="ORF">ENG47_02560</name>
</gene>
<dbReference type="PIRSF" id="PIRSF039102">
    <property type="entry name" value="Ddl/VanB"/>
    <property type="match status" value="1"/>
</dbReference>
<dbReference type="GO" id="GO:0008360">
    <property type="term" value="P:regulation of cell shape"/>
    <property type="evidence" value="ECO:0007669"/>
    <property type="project" value="UniProtKB-KW"/>
</dbReference>
<comment type="pathway">
    <text evidence="14">Cell wall biogenesis; peptidoglycan biosynthesis.</text>
</comment>
<comment type="cofactor">
    <cofactor evidence="16">
        <name>Mg(2+)</name>
        <dbReference type="ChEBI" id="CHEBI:18420"/>
    </cofactor>
    <cofactor evidence="16">
        <name>Mn(2+)</name>
        <dbReference type="ChEBI" id="CHEBI:29035"/>
    </cofactor>
    <text evidence="16">Binds 2 magnesium or manganese ions per subunit.</text>
</comment>
<dbReference type="InterPro" id="IPR005905">
    <property type="entry name" value="D_ala_D_ala"/>
</dbReference>
<evidence type="ECO:0000256" key="7">
    <source>
        <dbReference type="ARBA" id="ARBA00022741"/>
    </source>
</evidence>
<organism evidence="19">
    <name type="scientific">Aerophobetes bacterium</name>
    <dbReference type="NCBI Taxonomy" id="2030807"/>
    <lineage>
        <taxon>Bacteria</taxon>
        <taxon>Candidatus Aerophobota</taxon>
    </lineage>
</organism>
<dbReference type="PROSITE" id="PS00843">
    <property type="entry name" value="DALA_DALA_LIGASE_1"/>
    <property type="match status" value="1"/>
</dbReference>
<dbReference type="Pfam" id="PF01820">
    <property type="entry name" value="Dala_Dala_lig_N"/>
    <property type="match status" value="1"/>
</dbReference>
<dbReference type="UniPathway" id="UPA00219"/>
<dbReference type="SUPFAM" id="SSF56059">
    <property type="entry name" value="Glutathione synthetase ATP-binding domain-like"/>
    <property type="match status" value="1"/>
</dbReference>
<comment type="similarity">
    <text evidence="3 14">Belongs to the D-alanine--D-alanine ligase family.</text>
</comment>
<keyword evidence="12 16" id="KW-0464">Manganese</keyword>
<keyword evidence="8 17" id="KW-0067">ATP-binding</keyword>
<feature type="active site" evidence="15">
    <location>
        <position position="143"/>
    </location>
</feature>
<keyword evidence="10 14" id="KW-0133">Cell shape</keyword>
<evidence type="ECO:0000256" key="3">
    <source>
        <dbReference type="ARBA" id="ARBA00010871"/>
    </source>
</evidence>
<name>A0A7V0QS48_UNCAE</name>
<dbReference type="NCBIfam" id="NF002378">
    <property type="entry name" value="PRK01372.1"/>
    <property type="match status" value="1"/>
</dbReference>
<comment type="function">
    <text evidence="14">Cell wall formation.</text>
</comment>
<feature type="active site" evidence="15">
    <location>
        <position position="15"/>
    </location>
</feature>
<protein>
    <recommendedName>
        <fullName evidence="14">D-alanine--D-alanine ligase</fullName>
        <ecNumber evidence="14">6.3.2.4</ecNumber>
    </recommendedName>
    <alternativeName>
        <fullName evidence="14">D-Ala-D-Ala ligase</fullName>
    </alternativeName>
    <alternativeName>
        <fullName evidence="14">D-alanylalanine synthetase</fullName>
    </alternativeName>
</protein>
<evidence type="ECO:0000259" key="18">
    <source>
        <dbReference type="PROSITE" id="PS50975"/>
    </source>
</evidence>
<evidence type="ECO:0000256" key="2">
    <source>
        <dbReference type="ARBA" id="ARBA00004496"/>
    </source>
</evidence>
<dbReference type="InterPro" id="IPR011095">
    <property type="entry name" value="Dala_Dala_lig_C"/>
</dbReference>
<feature type="binding site" evidence="16">
    <location>
        <position position="268"/>
    </location>
    <ligand>
        <name>Mg(2+)</name>
        <dbReference type="ChEBI" id="CHEBI:18420"/>
        <label>2</label>
    </ligand>
</feature>
<dbReference type="PANTHER" id="PTHR23132">
    <property type="entry name" value="D-ALANINE--D-ALANINE LIGASE"/>
    <property type="match status" value="1"/>
</dbReference>
<keyword evidence="6 16" id="KW-0479">Metal-binding</keyword>
<reference evidence="19" key="1">
    <citation type="journal article" date="2020" name="mSystems">
        <title>Genome- and Community-Level Interaction Insights into Carbon Utilization and Element Cycling Functions of Hydrothermarchaeota in Hydrothermal Sediment.</title>
        <authorList>
            <person name="Zhou Z."/>
            <person name="Liu Y."/>
            <person name="Xu W."/>
            <person name="Pan J."/>
            <person name="Luo Z.H."/>
            <person name="Li M."/>
        </authorList>
    </citation>
    <scope>NUCLEOTIDE SEQUENCE [LARGE SCALE GENOMIC DNA]</scope>
    <source>
        <strain evidence="19">HyVt-219</strain>
    </source>
</reference>
<dbReference type="GO" id="GO:0046872">
    <property type="term" value="F:metal ion binding"/>
    <property type="evidence" value="ECO:0007669"/>
    <property type="project" value="UniProtKB-KW"/>
</dbReference>
<evidence type="ECO:0000256" key="1">
    <source>
        <dbReference type="ARBA" id="ARBA00001936"/>
    </source>
</evidence>
<evidence type="ECO:0000256" key="10">
    <source>
        <dbReference type="ARBA" id="ARBA00022960"/>
    </source>
</evidence>
<evidence type="ECO:0000256" key="9">
    <source>
        <dbReference type="ARBA" id="ARBA00022842"/>
    </source>
</evidence>
<evidence type="ECO:0000256" key="5">
    <source>
        <dbReference type="ARBA" id="ARBA00022598"/>
    </source>
</evidence>
<evidence type="ECO:0000256" key="11">
    <source>
        <dbReference type="ARBA" id="ARBA00022984"/>
    </source>
</evidence>
<evidence type="ECO:0000256" key="16">
    <source>
        <dbReference type="PIRSR" id="PIRSR039102-3"/>
    </source>
</evidence>
<dbReference type="InterPro" id="IPR011127">
    <property type="entry name" value="Dala_Dala_lig_N"/>
</dbReference>
<dbReference type="Pfam" id="PF07478">
    <property type="entry name" value="Dala_Dala_lig_C"/>
    <property type="match status" value="1"/>
</dbReference>
<comment type="cofactor">
    <cofactor evidence="1">
        <name>Mn(2+)</name>
        <dbReference type="ChEBI" id="CHEBI:29035"/>
    </cofactor>
</comment>
<evidence type="ECO:0000256" key="12">
    <source>
        <dbReference type="ARBA" id="ARBA00023211"/>
    </source>
</evidence>
<evidence type="ECO:0000313" key="19">
    <source>
        <dbReference type="EMBL" id="HDN84627.1"/>
    </source>
</evidence>
<keyword evidence="7 17" id="KW-0547">Nucleotide-binding</keyword>
<keyword evidence="5 14" id="KW-0436">Ligase</keyword>
<dbReference type="InterPro" id="IPR000291">
    <property type="entry name" value="D-Ala_lig_Van_CS"/>
</dbReference>
<dbReference type="GO" id="GO:0005737">
    <property type="term" value="C:cytoplasm"/>
    <property type="evidence" value="ECO:0007669"/>
    <property type="project" value="UniProtKB-SubCell"/>
</dbReference>
<dbReference type="FunFam" id="3.30.470.20:FF:000008">
    <property type="entry name" value="D-alanine--D-alanine ligase"/>
    <property type="match status" value="1"/>
</dbReference>
<dbReference type="AlphaFoldDB" id="A0A7V0QS48"/>
<dbReference type="InterPro" id="IPR013815">
    <property type="entry name" value="ATP_grasp_subdomain_1"/>
</dbReference>
<evidence type="ECO:0000256" key="13">
    <source>
        <dbReference type="ARBA" id="ARBA00023316"/>
    </source>
</evidence>
<feature type="binding site" evidence="16">
    <location>
        <position position="266"/>
    </location>
    <ligand>
        <name>Mg(2+)</name>
        <dbReference type="ChEBI" id="CHEBI:18420"/>
        <label>2</label>
    </ligand>
</feature>
<dbReference type="GO" id="GO:0071555">
    <property type="term" value="P:cell wall organization"/>
    <property type="evidence" value="ECO:0007669"/>
    <property type="project" value="UniProtKB-KW"/>
</dbReference>
<comment type="caution">
    <text evidence="19">The sequence shown here is derived from an EMBL/GenBank/DDBJ whole genome shotgun (WGS) entry which is preliminary data.</text>
</comment>
<evidence type="ECO:0000256" key="17">
    <source>
        <dbReference type="PROSITE-ProRule" id="PRU00409"/>
    </source>
</evidence>
<keyword evidence="11 14" id="KW-0573">Peptidoglycan synthesis</keyword>
<keyword evidence="4 14" id="KW-0963">Cytoplasm</keyword>
<feature type="domain" description="ATP-grasp" evidence="18">
    <location>
        <begin position="102"/>
        <end position="299"/>
    </location>
</feature>
<dbReference type="PROSITE" id="PS50975">
    <property type="entry name" value="ATP_GRASP"/>
    <property type="match status" value="1"/>
</dbReference>
<evidence type="ECO:0000256" key="14">
    <source>
        <dbReference type="HAMAP-Rule" id="MF_00047"/>
    </source>
</evidence>
<comment type="subcellular location">
    <subcellularLocation>
        <location evidence="2 14">Cytoplasm</location>
    </subcellularLocation>
</comment>
<dbReference type="Gene3D" id="3.30.470.20">
    <property type="entry name" value="ATP-grasp fold, B domain"/>
    <property type="match status" value="1"/>
</dbReference>
<evidence type="ECO:0000256" key="6">
    <source>
        <dbReference type="ARBA" id="ARBA00022723"/>
    </source>
</evidence>
<dbReference type="Gene3D" id="3.30.1490.20">
    <property type="entry name" value="ATP-grasp fold, A domain"/>
    <property type="match status" value="1"/>
</dbReference>
<dbReference type="SUPFAM" id="SSF52440">
    <property type="entry name" value="PreATP-grasp domain"/>
    <property type="match status" value="1"/>
</dbReference>
<evidence type="ECO:0000256" key="15">
    <source>
        <dbReference type="PIRSR" id="PIRSR039102-1"/>
    </source>
</evidence>
<dbReference type="GO" id="GO:0008716">
    <property type="term" value="F:D-alanine-D-alanine ligase activity"/>
    <property type="evidence" value="ECO:0007669"/>
    <property type="project" value="UniProtKB-UniRule"/>
</dbReference>
<evidence type="ECO:0000256" key="4">
    <source>
        <dbReference type="ARBA" id="ARBA00022490"/>
    </source>
</evidence>
<dbReference type="EC" id="6.3.2.4" evidence="14"/>
<keyword evidence="13 14" id="KW-0961">Cell wall biogenesis/degradation</keyword>
<dbReference type="InterPro" id="IPR016185">
    <property type="entry name" value="PreATP-grasp_dom_sf"/>
</dbReference>
<keyword evidence="9 16" id="KW-0460">Magnesium</keyword>
<comment type="catalytic activity">
    <reaction evidence="14">
        <text>2 D-alanine + ATP = D-alanyl-D-alanine + ADP + phosphate + H(+)</text>
        <dbReference type="Rhea" id="RHEA:11224"/>
        <dbReference type="ChEBI" id="CHEBI:15378"/>
        <dbReference type="ChEBI" id="CHEBI:30616"/>
        <dbReference type="ChEBI" id="CHEBI:43474"/>
        <dbReference type="ChEBI" id="CHEBI:57416"/>
        <dbReference type="ChEBI" id="CHEBI:57822"/>
        <dbReference type="ChEBI" id="CHEBI:456216"/>
        <dbReference type="EC" id="6.3.2.4"/>
    </reaction>
</comment>
<feature type="binding site" evidence="16">
    <location>
        <position position="266"/>
    </location>
    <ligand>
        <name>Mg(2+)</name>
        <dbReference type="ChEBI" id="CHEBI:18420"/>
        <label>1</label>
    </ligand>
</feature>
<accession>A0A7V0QS48</accession>
<feature type="active site" evidence="15">
    <location>
        <position position="277"/>
    </location>
</feature>